<keyword evidence="16" id="KW-1185">Reference proteome</keyword>
<dbReference type="GO" id="GO:0005737">
    <property type="term" value="C:cytoplasm"/>
    <property type="evidence" value="ECO:0007669"/>
    <property type="project" value="UniProtKB-ARBA"/>
</dbReference>
<evidence type="ECO:0000256" key="13">
    <source>
        <dbReference type="PIRSR" id="PIRSR001461-2"/>
    </source>
</evidence>
<feature type="active site" description="Proton acceptor" evidence="10 12">
    <location>
        <position position="41"/>
    </location>
</feature>
<evidence type="ECO:0000256" key="1">
    <source>
        <dbReference type="ARBA" id="ARBA00001782"/>
    </source>
</evidence>
<sequence>MQLPKPGTIEIAPSLLSADFSCLAEEVADVEKSGVKIIHLDIMDGHFVPNITIGPPVIASLRKTSDLCFDAHLMISQPQRYIKDFAKAGANHITFHIEAEGAPHETISMIQSFGCSAGICIKPATNPEEVLEIASLCRMILVMTVEPGFGGQVFREKCAEKCIFLRETLGKDVRIEVDGGINETTAGKAGELGADTLVAGSAVFGSKNRQEAVEKISASAKKR</sequence>
<feature type="binding site" evidence="10 14">
    <location>
        <position position="72"/>
    </location>
    <ligand>
        <name>substrate</name>
    </ligand>
</feature>
<comment type="cofactor">
    <cofactor evidence="2">
        <name>Mn(2+)</name>
        <dbReference type="ChEBI" id="CHEBI:29035"/>
    </cofactor>
</comment>
<dbReference type="NCBIfam" id="TIGR01163">
    <property type="entry name" value="rpe"/>
    <property type="match status" value="1"/>
</dbReference>
<evidence type="ECO:0000256" key="14">
    <source>
        <dbReference type="PIRSR" id="PIRSR001461-3"/>
    </source>
</evidence>
<evidence type="ECO:0000256" key="6">
    <source>
        <dbReference type="ARBA" id="ARBA00009541"/>
    </source>
</evidence>
<comment type="cofactor">
    <cofactor evidence="5">
        <name>Fe(2+)</name>
        <dbReference type="ChEBI" id="CHEBI:29033"/>
    </cofactor>
</comment>
<evidence type="ECO:0000313" key="15">
    <source>
        <dbReference type="EMBL" id="ARN57293.1"/>
    </source>
</evidence>
<feature type="active site" description="Proton donor" evidence="10 12">
    <location>
        <position position="178"/>
    </location>
</feature>
<dbReference type="STRING" id="1941349.STSP1_01696"/>
<keyword evidence="8 10" id="KW-0479">Metal-binding</keyword>
<dbReference type="GO" id="GO:0004750">
    <property type="term" value="F:D-ribulose-phosphate 3-epimerase activity"/>
    <property type="evidence" value="ECO:0007669"/>
    <property type="project" value="UniProtKB-UniRule"/>
</dbReference>
<feature type="binding site" evidence="14">
    <location>
        <position position="180"/>
    </location>
    <ligand>
        <name>substrate</name>
    </ligand>
</feature>
<comment type="pathway">
    <text evidence="10">Carbohydrate degradation.</text>
</comment>
<comment type="cofactor">
    <cofactor evidence="3">
        <name>Co(2+)</name>
        <dbReference type="ChEBI" id="CHEBI:48828"/>
    </cofactor>
</comment>
<dbReference type="SUPFAM" id="SSF51366">
    <property type="entry name" value="Ribulose-phoshate binding barrel"/>
    <property type="match status" value="1"/>
</dbReference>
<reference evidence="16" key="1">
    <citation type="submission" date="2017-04" db="EMBL/GenBank/DDBJ databases">
        <title>Comparative genomics and description of representatives of a novel lineage of planctomycetes thriving in anoxic sediments.</title>
        <authorList>
            <person name="Spring S."/>
            <person name="Bunk B."/>
            <person name="Sproer C."/>
        </authorList>
    </citation>
    <scope>NUCLEOTIDE SEQUENCE [LARGE SCALE GENOMIC DNA]</scope>
    <source>
        <strain evidence="16">ST-PulAB-D4</strain>
    </source>
</reference>
<keyword evidence="10 11" id="KW-0119">Carbohydrate metabolism</keyword>
<evidence type="ECO:0000313" key="16">
    <source>
        <dbReference type="Proteomes" id="UP000193334"/>
    </source>
</evidence>
<dbReference type="KEGG" id="pbp:STSP1_01696"/>
<feature type="binding site" evidence="10 13">
    <location>
        <position position="41"/>
    </location>
    <ligand>
        <name>a divalent metal cation</name>
        <dbReference type="ChEBI" id="CHEBI:60240"/>
    </ligand>
</feature>
<organism evidence="15 16">
    <name type="scientific">Sedimentisphaera salicampi</name>
    <dbReference type="NCBI Taxonomy" id="1941349"/>
    <lineage>
        <taxon>Bacteria</taxon>
        <taxon>Pseudomonadati</taxon>
        <taxon>Planctomycetota</taxon>
        <taxon>Phycisphaerae</taxon>
        <taxon>Sedimentisphaerales</taxon>
        <taxon>Sedimentisphaeraceae</taxon>
        <taxon>Sedimentisphaera</taxon>
    </lineage>
</organism>
<keyword evidence="13" id="KW-0464">Manganese</keyword>
<keyword evidence="9 10" id="KW-0413">Isomerase</keyword>
<dbReference type="EMBL" id="CP021023">
    <property type="protein sequence ID" value="ARN57293.1"/>
    <property type="molecule type" value="Genomic_DNA"/>
</dbReference>
<evidence type="ECO:0000256" key="3">
    <source>
        <dbReference type="ARBA" id="ARBA00001941"/>
    </source>
</evidence>
<keyword evidence="13" id="KW-0862">Zinc</keyword>
<feature type="binding site" evidence="10 14">
    <location>
        <begin position="200"/>
        <end position="201"/>
    </location>
    <ligand>
        <name>substrate</name>
    </ligand>
</feature>
<gene>
    <name evidence="10 15" type="primary">rpe</name>
    <name evidence="15" type="ORF">STSP1_01696</name>
</gene>
<dbReference type="InterPro" id="IPR000056">
    <property type="entry name" value="Ribul_P_3_epim-like"/>
</dbReference>
<comment type="cofactor">
    <cofactor evidence="10 13">
        <name>a divalent metal cation</name>
        <dbReference type="ChEBI" id="CHEBI:60240"/>
    </cofactor>
    <text evidence="10 13">Binds 1 divalent metal cation per subunit.</text>
</comment>
<dbReference type="CDD" id="cd00429">
    <property type="entry name" value="RPE"/>
    <property type="match status" value="1"/>
</dbReference>
<dbReference type="PIRSF" id="PIRSF001461">
    <property type="entry name" value="RPE"/>
    <property type="match status" value="1"/>
</dbReference>
<comment type="cofactor">
    <cofactor evidence="4">
        <name>Zn(2+)</name>
        <dbReference type="ChEBI" id="CHEBI:29105"/>
    </cofactor>
</comment>
<dbReference type="PROSITE" id="PS01086">
    <property type="entry name" value="RIBUL_P_3_EPIMER_2"/>
    <property type="match status" value="1"/>
</dbReference>
<comment type="similarity">
    <text evidence="6 10 11">Belongs to the ribulose-phosphate 3-epimerase family.</text>
</comment>
<dbReference type="HAMAP" id="MF_02227">
    <property type="entry name" value="RPE"/>
    <property type="match status" value="1"/>
</dbReference>
<evidence type="ECO:0000256" key="2">
    <source>
        <dbReference type="ARBA" id="ARBA00001936"/>
    </source>
</evidence>
<comment type="function">
    <text evidence="10">Catalyzes the reversible epimerization of D-ribulose 5-phosphate to D-xylulose 5-phosphate.</text>
</comment>
<dbReference type="GO" id="GO:0019323">
    <property type="term" value="P:pentose catabolic process"/>
    <property type="evidence" value="ECO:0007669"/>
    <property type="project" value="UniProtKB-UniRule"/>
</dbReference>
<dbReference type="GO" id="GO:0006098">
    <property type="term" value="P:pentose-phosphate shunt"/>
    <property type="evidence" value="ECO:0007669"/>
    <property type="project" value="UniProtKB-UniRule"/>
</dbReference>
<dbReference type="FunFam" id="3.20.20.70:FF:000004">
    <property type="entry name" value="Ribulose-phosphate 3-epimerase"/>
    <property type="match status" value="1"/>
</dbReference>
<evidence type="ECO:0000256" key="9">
    <source>
        <dbReference type="ARBA" id="ARBA00023235"/>
    </source>
</evidence>
<dbReference type="Pfam" id="PF00834">
    <property type="entry name" value="Ribul_P_3_epim"/>
    <property type="match status" value="1"/>
</dbReference>
<evidence type="ECO:0000256" key="4">
    <source>
        <dbReference type="ARBA" id="ARBA00001947"/>
    </source>
</evidence>
<feature type="binding site" evidence="10 13">
    <location>
        <position position="178"/>
    </location>
    <ligand>
        <name>a divalent metal cation</name>
        <dbReference type="ChEBI" id="CHEBI:60240"/>
    </ligand>
</feature>
<evidence type="ECO:0000256" key="12">
    <source>
        <dbReference type="PIRSR" id="PIRSR001461-1"/>
    </source>
</evidence>
<dbReference type="PANTHER" id="PTHR11749">
    <property type="entry name" value="RIBULOSE-5-PHOSPHATE-3-EPIMERASE"/>
    <property type="match status" value="1"/>
</dbReference>
<dbReference type="InterPro" id="IPR026019">
    <property type="entry name" value="Ribul_P_3_epim"/>
</dbReference>
<comment type="catalytic activity">
    <reaction evidence="1 10 11">
        <text>D-ribulose 5-phosphate = D-xylulose 5-phosphate</text>
        <dbReference type="Rhea" id="RHEA:13677"/>
        <dbReference type="ChEBI" id="CHEBI:57737"/>
        <dbReference type="ChEBI" id="CHEBI:58121"/>
        <dbReference type="EC" id="5.1.3.1"/>
    </reaction>
</comment>
<protein>
    <recommendedName>
        <fullName evidence="7 10">Ribulose-phosphate 3-epimerase</fullName>
        <ecNumber evidence="7 10">5.1.3.1</ecNumber>
    </recommendedName>
</protein>
<dbReference type="NCBIfam" id="NF004076">
    <property type="entry name" value="PRK05581.1-4"/>
    <property type="match status" value="1"/>
</dbReference>
<dbReference type="PROSITE" id="PS01085">
    <property type="entry name" value="RIBUL_P_3_EPIMER_1"/>
    <property type="match status" value="1"/>
</dbReference>
<proteinExistence type="inferred from homology"/>
<accession>A0A1W6LNH7</accession>
<feature type="binding site" evidence="10 13">
    <location>
        <position position="39"/>
    </location>
    <ligand>
        <name>a divalent metal cation</name>
        <dbReference type="ChEBI" id="CHEBI:60240"/>
    </ligand>
</feature>
<evidence type="ECO:0000256" key="11">
    <source>
        <dbReference type="PIRNR" id="PIRNR001461"/>
    </source>
</evidence>
<evidence type="ECO:0000256" key="5">
    <source>
        <dbReference type="ARBA" id="ARBA00001954"/>
    </source>
</evidence>
<feature type="binding site" evidence="10 14">
    <location>
        <position position="14"/>
    </location>
    <ligand>
        <name>substrate</name>
    </ligand>
</feature>
<dbReference type="Gene3D" id="3.20.20.70">
    <property type="entry name" value="Aldolase class I"/>
    <property type="match status" value="1"/>
</dbReference>
<evidence type="ECO:0000256" key="10">
    <source>
        <dbReference type="HAMAP-Rule" id="MF_02227"/>
    </source>
</evidence>
<dbReference type="Proteomes" id="UP000193334">
    <property type="component" value="Chromosome"/>
</dbReference>
<dbReference type="InterPro" id="IPR013785">
    <property type="entry name" value="Aldolase_TIM"/>
</dbReference>
<dbReference type="EC" id="5.1.3.1" evidence="7 10"/>
<evidence type="ECO:0000256" key="8">
    <source>
        <dbReference type="ARBA" id="ARBA00022723"/>
    </source>
</evidence>
<dbReference type="AlphaFoldDB" id="A0A1W6LNH7"/>
<name>A0A1W6LNH7_9BACT</name>
<evidence type="ECO:0000256" key="7">
    <source>
        <dbReference type="ARBA" id="ARBA00013188"/>
    </source>
</evidence>
<dbReference type="GO" id="GO:0046872">
    <property type="term" value="F:metal ion binding"/>
    <property type="evidence" value="ECO:0007669"/>
    <property type="project" value="UniProtKB-UniRule"/>
</dbReference>
<feature type="binding site" evidence="10 13">
    <location>
        <position position="72"/>
    </location>
    <ligand>
        <name>a divalent metal cation</name>
        <dbReference type="ChEBI" id="CHEBI:60240"/>
    </ligand>
</feature>
<keyword evidence="13" id="KW-0170">Cobalt</keyword>
<feature type="binding site" evidence="10">
    <location>
        <begin position="178"/>
        <end position="180"/>
    </location>
    <ligand>
        <name>substrate</name>
    </ligand>
</feature>
<feature type="binding site" evidence="10 14">
    <location>
        <begin position="148"/>
        <end position="151"/>
    </location>
    <ligand>
        <name>substrate</name>
    </ligand>
</feature>
<dbReference type="RefSeq" id="WP_085755950.1">
    <property type="nucleotide sequence ID" value="NZ_CP021023.1"/>
</dbReference>
<dbReference type="InterPro" id="IPR011060">
    <property type="entry name" value="RibuloseP-bd_barrel"/>
</dbReference>